<evidence type="ECO:0000259" key="4">
    <source>
        <dbReference type="PROSITE" id="PS51118"/>
    </source>
</evidence>
<proteinExistence type="predicted"/>
<dbReference type="Pfam" id="PF01638">
    <property type="entry name" value="HxlR"/>
    <property type="match status" value="2"/>
</dbReference>
<keyword evidence="6" id="KW-1185">Reference proteome</keyword>
<dbReference type="RefSeq" id="WP_149679735.1">
    <property type="nucleotide sequence ID" value="NZ_FQZP01000096.1"/>
</dbReference>
<dbReference type="InterPro" id="IPR036388">
    <property type="entry name" value="WH-like_DNA-bd_sf"/>
</dbReference>
<reference evidence="5 6" key="1">
    <citation type="submission" date="2016-11" db="EMBL/GenBank/DDBJ databases">
        <authorList>
            <person name="Varghese N."/>
            <person name="Submissions S."/>
        </authorList>
    </citation>
    <scope>NUCLEOTIDE SEQUENCE [LARGE SCALE GENOMIC DNA]</scope>
    <source>
        <strain evidence="5 6">DSM 19027</strain>
    </source>
</reference>
<accession>A0A1M6KSV2</accession>
<dbReference type="PANTHER" id="PTHR33204:SF18">
    <property type="entry name" value="TRANSCRIPTIONAL REGULATORY PROTEIN"/>
    <property type="match status" value="1"/>
</dbReference>
<dbReference type="Gene3D" id="1.10.10.10">
    <property type="entry name" value="Winged helix-like DNA-binding domain superfamily/Winged helix DNA-binding domain"/>
    <property type="match status" value="2"/>
</dbReference>
<protein>
    <submittedName>
        <fullName evidence="5">Transcriptional regulator, HxlR family</fullName>
    </submittedName>
</protein>
<gene>
    <name evidence="5" type="ORF">SAMN05444373_10961</name>
</gene>
<dbReference type="EMBL" id="FQZP01000096">
    <property type="protein sequence ID" value="SHJ61956.1"/>
    <property type="molecule type" value="Genomic_DNA"/>
</dbReference>
<sequence length="187" mass="21263">MSKEQQVLRLSSELTGQWTLPILLALEGSGGRFTALQSKLNIAPSRLSAYLKKMVEDGLLLHLSPGDRRHPLLPEYVLTEKGRLYREAARAVQLSEQRIGQGRLSDKVWGIPILLSLNFNHTRFQEIRQSLEGITPRMLSLRLQEFHRDGLICKEIMGEPRPSFLYLLEKNVQPPVQQLSIDLASLL</sequence>
<evidence type="ECO:0000256" key="2">
    <source>
        <dbReference type="ARBA" id="ARBA00023125"/>
    </source>
</evidence>
<organism evidence="5 6">
    <name type="scientific">Thermoclostridium caenicola</name>
    <dbReference type="NCBI Taxonomy" id="659425"/>
    <lineage>
        <taxon>Bacteria</taxon>
        <taxon>Bacillati</taxon>
        <taxon>Bacillota</taxon>
        <taxon>Clostridia</taxon>
        <taxon>Eubacteriales</taxon>
        <taxon>Oscillospiraceae</taxon>
        <taxon>Thermoclostridium</taxon>
    </lineage>
</organism>
<keyword evidence="3" id="KW-0804">Transcription</keyword>
<dbReference type="PANTHER" id="PTHR33204">
    <property type="entry name" value="TRANSCRIPTIONAL REGULATOR, MARR FAMILY"/>
    <property type="match status" value="1"/>
</dbReference>
<dbReference type="AlphaFoldDB" id="A0A1M6KSV2"/>
<dbReference type="Proteomes" id="UP000324781">
    <property type="component" value="Unassembled WGS sequence"/>
</dbReference>
<evidence type="ECO:0000313" key="6">
    <source>
        <dbReference type="Proteomes" id="UP000324781"/>
    </source>
</evidence>
<dbReference type="OrthoDB" id="9791143at2"/>
<keyword evidence="2" id="KW-0238">DNA-binding</keyword>
<evidence type="ECO:0000256" key="1">
    <source>
        <dbReference type="ARBA" id="ARBA00023015"/>
    </source>
</evidence>
<dbReference type="PROSITE" id="PS51118">
    <property type="entry name" value="HTH_HXLR"/>
    <property type="match status" value="1"/>
</dbReference>
<dbReference type="SUPFAM" id="SSF46785">
    <property type="entry name" value="Winged helix' DNA-binding domain"/>
    <property type="match status" value="2"/>
</dbReference>
<dbReference type="GO" id="GO:0003677">
    <property type="term" value="F:DNA binding"/>
    <property type="evidence" value="ECO:0007669"/>
    <property type="project" value="UniProtKB-KW"/>
</dbReference>
<keyword evidence="1" id="KW-0805">Transcription regulation</keyword>
<dbReference type="InterPro" id="IPR002577">
    <property type="entry name" value="HTH_HxlR"/>
</dbReference>
<evidence type="ECO:0000313" key="5">
    <source>
        <dbReference type="EMBL" id="SHJ61956.1"/>
    </source>
</evidence>
<name>A0A1M6KSV2_9FIRM</name>
<evidence type="ECO:0000256" key="3">
    <source>
        <dbReference type="ARBA" id="ARBA00023163"/>
    </source>
</evidence>
<dbReference type="InterPro" id="IPR036390">
    <property type="entry name" value="WH_DNA-bd_sf"/>
</dbReference>
<feature type="domain" description="HTH hxlR-type" evidence="4">
    <location>
        <begin position="95"/>
        <end position="187"/>
    </location>
</feature>